<feature type="compositionally biased region" description="Basic and acidic residues" evidence="1">
    <location>
        <begin position="167"/>
        <end position="176"/>
    </location>
</feature>
<reference evidence="2 3" key="1">
    <citation type="journal article" date="2019" name="Nat. Ecol. Evol.">
        <title>Megaphylogeny resolves global patterns of mushroom evolution.</title>
        <authorList>
            <person name="Varga T."/>
            <person name="Krizsan K."/>
            <person name="Foldi C."/>
            <person name="Dima B."/>
            <person name="Sanchez-Garcia M."/>
            <person name="Sanchez-Ramirez S."/>
            <person name="Szollosi G.J."/>
            <person name="Szarkandi J.G."/>
            <person name="Papp V."/>
            <person name="Albert L."/>
            <person name="Andreopoulos W."/>
            <person name="Angelini C."/>
            <person name="Antonin V."/>
            <person name="Barry K.W."/>
            <person name="Bougher N.L."/>
            <person name="Buchanan P."/>
            <person name="Buyck B."/>
            <person name="Bense V."/>
            <person name="Catcheside P."/>
            <person name="Chovatia M."/>
            <person name="Cooper J."/>
            <person name="Damon W."/>
            <person name="Desjardin D."/>
            <person name="Finy P."/>
            <person name="Geml J."/>
            <person name="Haridas S."/>
            <person name="Hughes K."/>
            <person name="Justo A."/>
            <person name="Karasinski D."/>
            <person name="Kautmanova I."/>
            <person name="Kiss B."/>
            <person name="Kocsube S."/>
            <person name="Kotiranta H."/>
            <person name="LaButti K.M."/>
            <person name="Lechner B.E."/>
            <person name="Liimatainen K."/>
            <person name="Lipzen A."/>
            <person name="Lukacs Z."/>
            <person name="Mihaltcheva S."/>
            <person name="Morgado L.N."/>
            <person name="Niskanen T."/>
            <person name="Noordeloos M.E."/>
            <person name="Ohm R.A."/>
            <person name="Ortiz-Santana B."/>
            <person name="Ovrebo C."/>
            <person name="Racz N."/>
            <person name="Riley R."/>
            <person name="Savchenko A."/>
            <person name="Shiryaev A."/>
            <person name="Soop K."/>
            <person name="Spirin V."/>
            <person name="Szebenyi C."/>
            <person name="Tomsovsky M."/>
            <person name="Tulloss R.E."/>
            <person name="Uehling J."/>
            <person name="Grigoriev I.V."/>
            <person name="Vagvolgyi C."/>
            <person name="Papp T."/>
            <person name="Martin F.M."/>
            <person name="Miettinen O."/>
            <person name="Hibbett D.S."/>
            <person name="Nagy L.G."/>
        </authorList>
    </citation>
    <scope>NUCLEOTIDE SEQUENCE [LARGE SCALE GENOMIC DNA]</scope>
    <source>
        <strain evidence="2 3">FP101781</strain>
    </source>
</reference>
<protein>
    <submittedName>
        <fullName evidence="2">Uncharacterized protein</fullName>
    </submittedName>
</protein>
<proteinExistence type="predicted"/>
<accession>A0A4Y7T322</accession>
<gene>
    <name evidence="2" type="ORF">FA13DRAFT_1776250</name>
</gene>
<evidence type="ECO:0000313" key="2">
    <source>
        <dbReference type="EMBL" id="TEB27959.1"/>
    </source>
</evidence>
<sequence>MPLTLLVRRGSPSSGLANASGSEGGLQQLGWGCRGGQEAVGGAWSLGNGQRLAKRTFSGYSKEYSSKLLTVDTTSEEAEKKAALQHSSLAWQGAARCRVFISWKTCVGEPRSAPVPAFVLHSVNRVLFREINTARALYRGAERKWPRSHNTQQSLGSNGSPQCGDSGKSKEDRVGA</sequence>
<name>A0A4Y7T322_COPMI</name>
<evidence type="ECO:0000256" key="1">
    <source>
        <dbReference type="SAM" id="MobiDB-lite"/>
    </source>
</evidence>
<comment type="caution">
    <text evidence="2">The sequence shown here is derived from an EMBL/GenBank/DDBJ whole genome shotgun (WGS) entry which is preliminary data.</text>
</comment>
<feature type="region of interest" description="Disordered" evidence="1">
    <location>
        <begin position="143"/>
        <end position="176"/>
    </location>
</feature>
<dbReference type="EMBL" id="QPFP01000036">
    <property type="protein sequence ID" value="TEB27959.1"/>
    <property type="molecule type" value="Genomic_DNA"/>
</dbReference>
<evidence type="ECO:0000313" key="3">
    <source>
        <dbReference type="Proteomes" id="UP000298030"/>
    </source>
</evidence>
<feature type="compositionally biased region" description="Polar residues" evidence="1">
    <location>
        <begin position="148"/>
        <end position="163"/>
    </location>
</feature>
<dbReference type="Proteomes" id="UP000298030">
    <property type="component" value="Unassembled WGS sequence"/>
</dbReference>
<organism evidence="2 3">
    <name type="scientific">Coprinellus micaceus</name>
    <name type="common">Glistening ink-cap mushroom</name>
    <name type="synonym">Coprinus micaceus</name>
    <dbReference type="NCBI Taxonomy" id="71717"/>
    <lineage>
        <taxon>Eukaryota</taxon>
        <taxon>Fungi</taxon>
        <taxon>Dikarya</taxon>
        <taxon>Basidiomycota</taxon>
        <taxon>Agaricomycotina</taxon>
        <taxon>Agaricomycetes</taxon>
        <taxon>Agaricomycetidae</taxon>
        <taxon>Agaricales</taxon>
        <taxon>Agaricineae</taxon>
        <taxon>Psathyrellaceae</taxon>
        <taxon>Coprinellus</taxon>
    </lineage>
</organism>
<keyword evidence="3" id="KW-1185">Reference proteome</keyword>
<dbReference type="AlphaFoldDB" id="A0A4Y7T322"/>